<dbReference type="SUPFAM" id="SSF159664">
    <property type="entry name" value="CobE/GbiG C-terminal domain-like"/>
    <property type="match status" value="1"/>
</dbReference>
<evidence type="ECO:0000259" key="1">
    <source>
        <dbReference type="Pfam" id="PF01890"/>
    </source>
</evidence>
<gene>
    <name evidence="2" type="ORF">SAMN04487820_10434</name>
</gene>
<name>A0A1G8YS02_ACTMZ</name>
<evidence type="ECO:0000313" key="2">
    <source>
        <dbReference type="EMBL" id="SDK05629.1"/>
    </source>
</evidence>
<dbReference type="Pfam" id="PF01890">
    <property type="entry name" value="CbiG_C"/>
    <property type="match status" value="1"/>
</dbReference>
<protein>
    <submittedName>
        <fullName evidence="2">Cobalt-precorrin 5A hydrolase</fullName>
    </submittedName>
</protein>
<dbReference type="GO" id="GO:0016787">
    <property type="term" value="F:hydrolase activity"/>
    <property type="evidence" value="ECO:0007669"/>
    <property type="project" value="UniProtKB-KW"/>
</dbReference>
<reference evidence="3" key="1">
    <citation type="submission" date="2016-10" db="EMBL/GenBank/DDBJ databases">
        <authorList>
            <person name="Varghese N."/>
            <person name="Submissions S."/>
        </authorList>
    </citation>
    <scope>NUCLEOTIDE SEQUENCE [LARGE SCALE GENOMIC DNA]</scope>
    <source>
        <strain evidence="3">DSM 45460</strain>
    </source>
</reference>
<dbReference type="InterPro" id="IPR002750">
    <property type="entry name" value="CobE/GbiG_C"/>
</dbReference>
<accession>A0A1G8YS02</accession>
<dbReference type="Gene3D" id="3.30.420.180">
    <property type="entry name" value="CobE/GbiG C-terminal domain"/>
    <property type="match status" value="1"/>
</dbReference>
<sequence>MSVTGALAIGIGASSGVTAAAVTEALSALDGCFSGDFPVVRAVATIERAAESEQLRAGLREHSRRWSLAVEGELPMLCYSAEALAETTVPNPSDSVGQRVGTPSVAEAACLRAATELGEGPARMVLHKFVTAGVTLAAANPTGAPLALRPAFPGRVLRRLR</sequence>
<keyword evidence="2" id="KW-0378">Hydrolase</keyword>
<dbReference type="EMBL" id="FNFM01000004">
    <property type="protein sequence ID" value="SDK05629.1"/>
    <property type="molecule type" value="Genomic_DNA"/>
</dbReference>
<organism evidence="2 3">
    <name type="scientific">Actinopolyspora mzabensis</name>
    <dbReference type="NCBI Taxonomy" id="995066"/>
    <lineage>
        <taxon>Bacteria</taxon>
        <taxon>Bacillati</taxon>
        <taxon>Actinomycetota</taxon>
        <taxon>Actinomycetes</taxon>
        <taxon>Actinopolysporales</taxon>
        <taxon>Actinopolysporaceae</taxon>
        <taxon>Actinopolyspora</taxon>
    </lineage>
</organism>
<dbReference type="GO" id="GO:0009236">
    <property type="term" value="P:cobalamin biosynthetic process"/>
    <property type="evidence" value="ECO:0007669"/>
    <property type="project" value="InterPro"/>
</dbReference>
<feature type="domain" description="CobE/GbiG C-terminal" evidence="1">
    <location>
        <begin position="7"/>
        <end position="139"/>
    </location>
</feature>
<dbReference type="RefSeq" id="WP_092627276.1">
    <property type="nucleotide sequence ID" value="NZ_FNFM01000004.1"/>
</dbReference>
<keyword evidence="3" id="KW-1185">Reference proteome</keyword>
<dbReference type="Proteomes" id="UP000199213">
    <property type="component" value="Unassembled WGS sequence"/>
</dbReference>
<dbReference type="OrthoDB" id="5197079at2"/>
<dbReference type="InterPro" id="IPR036518">
    <property type="entry name" value="CobE/GbiG_C_sf"/>
</dbReference>
<dbReference type="AlphaFoldDB" id="A0A1G8YS02"/>
<evidence type="ECO:0000313" key="3">
    <source>
        <dbReference type="Proteomes" id="UP000199213"/>
    </source>
</evidence>
<proteinExistence type="predicted"/>